<protein>
    <submittedName>
        <fullName evidence="1">Stage II sporulation protein R</fullName>
    </submittedName>
</protein>
<sequence>MNKQKVCMTGAVILALVFTLLLTGTRVREVEAKVHKTQEALAEEVFRFHVTANSDDPEDQELKLKVRDAVIARMKTEMGEAPERSAGATRRWALEHLDEIEETARDVIRKEGFRYDARAEVTRCYFPDKRYGDLLFPAGTYQALKISLGNAGGQNWWCVLYPALCFTDPVCAVVDEDGKKELEEALSEEEYEMITASTKFKIKWFFFGGSWND</sequence>
<dbReference type="AlphaFoldDB" id="A0A938X1J8"/>
<evidence type="ECO:0000313" key="1">
    <source>
        <dbReference type="EMBL" id="MBM6826161.1"/>
    </source>
</evidence>
<dbReference type="Pfam" id="PF09551">
    <property type="entry name" value="Spore_II_R"/>
    <property type="match status" value="1"/>
</dbReference>
<reference evidence="1" key="1">
    <citation type="submission" date="2020-08" db="EMBL/GenBank/DDBJ databases">
        <authorList>
            <person name="Cejkova D."/>
            <person name="Kubasova T."/>
            <person name="Jahodarova E."/>
            <person name="Rychlik I."/>
        </authorList>
    </citation>
    <scope>NUCLEOTIDE SEQUENCE</scope>
    <source>
        <strain evidence="1">An420c</strain>
    </source>
</reference>
<dbReference type="Proteomes" id="UP000713880">
    <property type="component" value="Unassembled WGS sequence"/>
</dbReference>
<reference evidence="1" key="2">
    <citation type="journal article" date="2021" name="Sci. Rep.">
        <title>The distribution of antibiotic resistance genes in chicken gut microbiota commensals.</title>
        <authorList>
            <person name="Juricova H."/>
            <person name="Matiasovicova J."/>
            <person name="Kubasova T."/>
            <person name="Cejkova D."/>
            <person name="Rychlik I."/>
        </authorList>
    </citation>
    <scope>NUCLEOTIDE SEQUENCE</scope>
    <source>
        <strain evidence="1">An420c</strain>
    </source>
</reference>
<dbReference type="RefSeq" id="WP_204908227.1">
    <property type="nucleotide sequence ID" value="NZ_JACJLV010000007.1"/>
</dbReference>
<name>A0A938X1J8_9CLOT</name>
<accession>A0A938X1J8</accession>
<comment type="caution">
    <text evidence="1">The sequence shown here is derived from an EMBL/GenBank/DDBJ whole genome shotgun (WGS) entry which is preliminary data.</text>
</comment>
<dbReference type="InterPro" id="IPR014202">
    <property type="entry name" value="Spore_II_R"/>
</dbReference>
<gene>
    <name evidence="1" type="primary">spoIIR</name>
    <name evidence="1" type="ORF">H6A13_03440</name>
</gene>
<dbReference type="EMBL" id="JACJLV010000007">
    <property type="protein sequence ID" value="MBM6826161.1"/>
    <property type="molecule type" value="Genomic_DNA"/>
</dbReference>
<dbReference type="NCBIfam" id="TIGR02837">
    <property type="entry name" value="spore_II_R"/>
    <property type="match status" value="1"/>
</dbReference>
<evidence type="ECO:0000313" key="2">
    <source>
        <dbReference type="Proteomes" id="UP000713880"/>
    </source>
</evidence>
<keyword evidence="2" id="KW-1185">Reference proteome</keyword>
<proteinExistence type="predicted"/>
<organism evidence="1 2">
    <name type="scientific">Mordavella massiliensis</name>
    <dbReference type="NCBI Taxonomy" id="1871024"/>
    <lineage>
        <taxon>Bacteria</taxon>
        <taxon>Bacillati</taxon>
        <taxon>Bacillota</taxon>
        <taxon>Clostridia</taxon>
        <taxon>Eubacteriales</taxon>
        <taxon>Clostridiaceae</taxon>
        <taxon>Mordavella</taxon>
    </lineage>
</organism>